<feature type="region of interest" description="Disordered" evidence="4">
    <location>
        <begin position="1"/>
        <end position="51"/>
    </location>
</feature>
<feature type="domain" description="ETS" evidence="5">
    <location>
        <begin position="52"/>
        <end position="133"/>
    </location>
</feature>
<proteinExistence type="inferred from homology"/>
<evidence type="ECO:0000313" key="6">
    <source>
        <dbReference type="EMBL" id="KAK7026699.1"/>
    </source>
</evidence>
<dbReference type="GO" id="GO:0030154">
    <property type="term" value="P:cell differentiation"/>
    <property type="evidence" value="ECO:0007669"/>
    <property type="project" value="TreeGrafter"/>
</dbReference>
<dbReference type="GO" id="GO:0000981">
    <property type="term" value="F:DNA-binding transcription factor activity, RNA polymerase II-specific"/>
    <property type="evidence" value="ECO:0007669"/>
    <property type="project" value="TreeGrafter"/>
</dbReference>
<dbReference type="PRINTS" id="PR00454">
    <property type="entry name" value="ETSDOMAIN"/>
</dbReference>
<dbReference type="InterPro" id="IPR000418">
    <property type="entry name" value="Ets_dom"/>
</dbReference>
<evidence type="ECO:0000256" key="2">
    <source>
        <dbReference type="ARBA" id="ARBA00023125"/>
    </source>
</evidence>
<evidence type="ECO:0000256" key="1">
    <source>
        <dbReference type="ARBA" id="ARBA00005562"/>
    </source>
</evidence>
<dbReference type="SUPFAM" id="SSF46785">
    <property type="entry name" value="Winged helix' DNA-binding domain"/>
    <property type="match status" value="1"/>
</dbReference>
<dbReference type="InterPro" id="IPR036390">
    <property type="entry name" value="WH_DNA-bd_sf"/>
</dbReference>
<dbReference type="Pfam" id="PF00178">
    <property type="entry name" value="Ets"/>
    <property type="match status" value="1"/>
</dbReference>
<evidence type="ECO:0000256" key="3">
    <source>
        <dbReference type="RuleBase" id="RU004019"/>
    </source>
</evidence>
<feature type="non-terminal residue" evidence="6">
    <location>
        <position position="1"/>
    </location>
</feature>
<dbReference type="PANTHER" id="PTHR11849:SF190">
    <property type="entry name" value="ETS-DOMAIN PROTEIN"/>
    <property type="match status" value="1"/>
</dbReference>
<gene>
    <name evidence="6" type="ORF">SK128_001131</name>
</gene>
<dbReference type="GO" id="GO:0005634">
    <property type="term" value="C:nucleus"/>
    <property type="evidence" value="ECO:0007669"/>
    <property type="project" value="UniProtKB-SubCell"/>
</dbReference>
<accession>A0AAN8WDT3</accession>
<comment type="caution">
    <text evidence="6">The sequence shown here is derived from an EMBL/GenBank/DDBJ whole genome shotgun (WGS) entry which is preliminary data.</text>
</comment>
<dbReference type="Gene3D" id="1.10.10.10">
    <property type="entry name" value="Winged helix-like DNA-binding domain superfamily/Winged helix DNA-binding domain"/>
    <property type="match status" value="1"/>
</dbReference>
<feature type="compositionally biased region" description="Polar residues" evidence="4">
    <location>
        <begin position="17"/>
        <end position="34"/>
    </location>
</feature>
<protein>
    <recommendedName>
        <fullName evidence="5">ETS domain-containing protein</fullName>
    </recommendedName>
</protein>
<evidence type="ECO:0000256" key="4">
    <source>
        <dbReference type="SAM" id="MobiDB-lite"/>
    </source>
</evidence>
<dbReference type="InterPro" id="IPR036388">
    <property type="entry name" value="WH-like_DNA-bd_sf"/>
</dbReference>
<evidence type="ECO:0000259" key="5">
    <source>
        <dbReference type="PROSITE" id="PS50061"/>
    </source>
</evidence>
<comment type="subcellular location">
    <subcellularLocation>
        <location evidence="3">Nucleus</location>
    </subcellularLocation>
</comment>
<dbReference type="Proteomes" id="UP001381693">
    <property type="component" value="Unassembled WGS sequence"/>
</dbReference>
<keyword evidence="3" id="KW-0539">Nucleus</keyword>
<reference evidence="6 7" key="1">
    <citation type="submission" date="2023-11" db="EMBL/GenBank/DDBJ databases">
        <title>Halocaridina rubra genome assembly.</title>
        <authorList>
            <person name="Smith C."/>
        </authorList>
    </citation>
    <scope>NUCLEOTIDE SEQUENCE [LARGE SCALE GENOMIC DNA]</scope>
    <source>
        <strain evidence="6">EP-1</strain>
        <tissue evidence="6">Whole</tissue>
    </source>
</reference>
<dbReference type="PANTHER" id="PTHR11849">
    <property type="entry name" value="ETS"/>
    <property type="match status" value="1"/>
</dbReference>
<dbReference type="GO" id="GO:0043565">
    <property type="term" value="F:sequence-specific DNA binding"/>
    <property type="evidence" value="ECO:0007669"/>
    <property type="project" value="InterPro"/>
</dbReference>
<keyword evidence="2 3" id="KW-0238">DNA-binding</keyword>
<dbReference type="PROSITE" id="PS50061">
    <property type="entry name" value="ETS_DOMAIN_3"/>
    <property type="match status" value="1"/>
</dbReference>
<dbReference type="InterPro" id="IPR046328">
    <property type="entry name" value="ETS_fam"/>
</dbReference>
<keyword evidence="7" id="KW-1185">Reference proteome</keyword>
<evidence type="ECO:0000313" key="7">
    <source>
        <dbReference type="Proteomes" id="UP001381693"/>
    </source>
</evidence>
<dbReference type="EMBL" id="JAXCGZ010022704">
    <property type="protein sequence ID" value="KAK7026699.1"/>
    <property type="molecule type" value="Genomic_DNA"/>
</dbReference>
<sequence length="150" mass="17528">TVENSNTGQDEYLESSEILQSPDTLQSCESSSKGNEILKRIPTPGRQRDRGPKSWEFLMRLLADRRYNNGLIRWEDRDNYTFRILQPHVVAAMWGKRGDKLITYENFSRGLRYHYKTGALTLVSNRKLLYKCGPQAMEFYQRLVNANPNH</sequence>
<comment type="similarity">
    <text evidence="1 3">Belongs to the ETS family.</text>
</comment>
<dbReference type="SMART" id="SM00413">
    <property type="entry name" value="ETS"/>
    <property type="match status" value="1"/>
</dbReference>
<organism evidence="6 7">
    <name type="scientific">Halocaridina rubra</name>
    <name type="common">Hawaiian red shrimp</name>
    <dbReference type="NCBI Taxonomy" id="373956"/>
    <lineage>
        <taxon>Eukaryota</taxon>
        <taxon>Metazoa</taxon>
        <taxon>Ecdysozoa</taxon>
        <taxon>Arthropoda</taxon>
        <taxon>Crustacea</taxon>
        <taxon>Multicrustacea</taxon>
        <taxon>Malacostraca</taxon>
        <taxon>Eumalacostraca</taxon>
        <taxon>Eucarida</taxon>
        <taxon>Decapoda</taxon>
        <taxon>Pleocyemata</taxon>
        <taxon>Caridea</taxon>
        <taxon>Atyoidea</taxon>
        <taxon>Atyidae</taxon>
        <taxon>Halocaridina</taxon>
    </lineage>
</organism>
<name>A0AAN8WDT3_HALRR</name>
<dbReference type="AlphaFoldDB" id="A0AAN8WDT3"/>